<accession>A0A914C8S8</accession>
<keyword evidence="4" id="KW-0804">Transcription</keyword>
<evidence type="ECO:0000313" key="7">
    <source>
        <dbReference type="Proteomes" id="UP000887540"/>
    </source>
</evidence>
<reference evidence="8" key="1">
    <citation type="submission" date="2022-11" db="UniProtKB">
        <authorList>
            <consortium name="WormBaseParasite"/>
        </authorList>
    </citation>
    <scope>IDENTIFICATION</scope>
</reference>
<sequence length="112" mass="12799">MRTIVSSFGLPVIDKFETCTSIEEFHEPNNSRYVYEMSEIPMSWFSAKLASELATIFEAQGPQMVSQVLGNFSILYIIKNMRTDETLLVVAFVVECCERNQDPGSVFYRLVL</sequence>
<dbReference type="GO" id="GO:0035329">
    <property type="term" value="P:hippo signaling"/>
    <property type="evidence" value="ECO:0007669"/>
    <property type="project" value="TreeGrafter"/>
</dbReference>
<evidence type="ECO:0000256" key="5">
    <source>
        <dbReference type="ARBA" id="ARBA00023242"/>
    </source>
</evidence>
<keyword evidence="7" id="KW-1185">Reference proteome</keyword>
<evidence type="ECO:0000259" key="6">
    <source>
        <dbReference type="Pfam" id="PF17725"/>
    </source>
</evidence>
<dbReference type="WBParaSite" id="ACRNAN_Path_609.g2268.t1">
    <property type="protein sequence ID" value="ACRNAN_Path_609.g2268.t1"/>
    <property type="gene ID" value="ACRNAN_Path_609.g2268"/>
</dbReference>
<keyword evidence="3" id="KW-0238">DNA-binding</keyword>
<feature type="domain" description="YAP binding" evidence="6">
    <location>
        <begin position="2"/>
        <end position="110"/>
    </location>
</feature>
<keyword evidence="2" id="KW-0805">Transcription regulation</keyword>
<evidence type="ECO:0000256" key="3">
    <source>
        <dbReference type="ARBA" id="ARBA00023125"/>
    </source>
</evidence>
<comment type="subcellular location">
    <subcellularLocation>
        <location evidence="1">Nucleus</location>
    </subcellularLocation>
</comment>
<dbReference type="GO" id="GO:0048568">
    <property type="term" value="P:embryonic organ development"/>
    <property type="evidence" value="ECO:0007669"/>
    <property type="project" value="TreeGrafter"/>
</dbReference>
<dbReference type="GO" id="GO:0005634">
    <property type="term" value="C:nucleus"/>
    <property type="evidence" value="ECO:0007669"/>
    <property type="project" value="UniProtKB-SubCell"/>
</dbReference>
<name>A0A914C8S8_9BILA</name>
<dbReference type="PANTHER" id="PTHR11834">
    <property type="entry name" value="TRANSCRIPTIONAL ENHANCER FACTOR TEF RELATED"/>
    <property type="match status" value="1"/>
</dbReference>
<dbReference type="GO" id="GO:0000978">
    <property type="term" value="F:RNA polymerase II cis-regulatory region sequence-specific DNA binding"/>
    <property type="evidence" value="ECO:0007669"/>
    <property type="project" value="TreeGrafter"/>
</dbReference>
<dbReference type="AlphaFoldDB" id="A0A914C8S8"/>
<evidence type="ECO:0000256" key="4">
    <source>
        <dbReference type="ARBA" id="ARBA00023163"/>
    </source>
</evidence>
<dbReference type="InterPro" id="IPR041086">
    <property type="entry name" value="YBD"/>
</dbReference>
<dbReference type="GO" id="GO:0000981">
    <property type="term" value="F:DNA-binding transcription factor activity, RNA polymerase II-specific"/>
    <property type="evidence" value="ECO:0007669"/>
    <property type="project" value="TreeGrafter"/>
</dbReference>
<dbReference type="GO" id="GO:0005667">
    <property type="term" value="C:transcription regulator complex"/>
    <property type="evidence" value="ECO:0007669"/>
    <property type="project" value="TreeGrafter"/>
</dbReference>
<evidence type="ECO:0000256" key="2">
    <source>
        <dbReference type="ARBA" id="ARBA00023015"/>
    </source>
</evidence>
<proteinExistence type="predicted"/>
<organism evidence="7 8">
    <name type="scientific">Acrobeloides nanus</name>
    <dbReference type="NCBI Taxonomy" id="290746"/>
    <lineage>
        <taxon>Eukaryota</taxon>
        <taxon>Metazoa</taxon>
        <taxon>Ecdysozoa</taxon>
        <taxon>Nematoda</taxon>
        <taxon>Chromadorea</taxon>
        <taxon>Rhabditida</taxon>
        <taxon>Tylenchina</taxon>
        <taxon>Cephalobomorpha</taxon>
        <taxon>Cephaloboidea</taxon>
        <taxon>Cephalobidae</taxon>
        <taxon>Acrobeloides</taxon>
    </lineage>
</organism>
<protein>
    <submittedName>
        <fullName evidence="8">YAP binding domain-containing protein</fullName>
    </submittedName>
</protein>
<dbReference type="Gene3D" id="2.70.50.80">
    <property type="match status" value="1"/>
</dbReference>
<dbReference type="Proteomes" id="UP000887540">
    <property type="component" value="Unplaced"/>
</dbReference>
<evidence type="ECO:0000313" key="8">
    <source>
        <dbReference type="WBParaSite" id="ACRNAN_Path_609.g2268.t1"/>
    </source>
</evidence>
<dbReference type="PANTHER" id="PTHR11834:SF0">
    <property type="entry name" value="PROTEIN SCALLOPED"/>
    <property type="match status" value="1"/>
</dbReference>
<dbReference type="InterPro" id="IPR050937">
    <property type="entry name" value="TEC1_TEAD_TF"/>
</dbReference>
<evidence type="ECO:0000256" key="1">
    <source>
        <dbReference type="ARBA" id="ARBA00004123"/>
    </source>
</evidence>
<keyword evidence="5" id="KW-0539">Nucleus</keyword>
<dbReference type="Pfam" id="PF17725">
    <property type="entry name" value="YBD"/>
    <property type="match status" value="1"/>
</dbReference>